<organism evidence="2 3">
    <name type="scientific">Rhipicephalus sanguineus</name>
    <name type="common">Brown dog tick</name>
    <name type="synonym">Ixodes sanguineus</name>
    <dbReference type="NCBI Taxonomy" id="34632"/>
    <lineage>
        <taxon>Eukaryota</taxon>
        <taxon>Metazoa</taxon>
        <taxon>Ecdysozoa</taxon>
        <taxon>Arthropoda</taxon>
        <taxon>Chelicerata</taxon>
        <taxon>Arachnida</taxon>
        <taxon>Acari</taxon>
        <taxon>Parasitiformes</taxon>
        <taxon>Ixodida</taxon>
        <taxon>Ixodoidea</taxon>
        <taxon>Ixodidae</taxon>
        <taxon>Rhipicephalinae</taxon>
        <taxon>Rhipicephalus</taxon>
        <taxon>Rhipicephalus</taxon>
    </lineage>
</organism>
<dbReference type="EMBL" id="JABSTV010001249">
    <property type="protein sequence ID" value="KAH7963809.1"/>
    <property type="molecule type" value="Genomic_DNA"/>
</dbReference>
<evidence type="ECO:0000313" key="3">
    <source>
        <dbReference type="Proteomes" id="UP000821837"/>
    </source>
</evidence>
<protein>
    <submittedName>
        <fullName evidence="2">Uncharacterized protein</fullName>
    </submittedName>
</protein>
<gene>
    <name evidence="2" type="ORF">HPB52_022933</name>
</gene>
<reference evidence="2" key="1">
    <citation type="journal article" date="2020" name="Cell">
        <title>Large-Scale Comparative Analyses of Tick Genomes Elucidate Their Genetic Diversity and Vector Capacities.</title>
        <authorList>
            <consortium name="Tick Genome and Microbiome Consortium (TIGMIC)"/>
            <person name="Jia N."/>
            <person name="Wang J."/>
            <person name="Shi W."/>
            <person name="Du L."/>
            <person name="Sun Y."/>
            <person name="Zhan W."/>
            <person name="Jiang J.F."/>
            <person name="Wang Q."/>
            <person name="Zhang B."/>
            <person name="Ji P."/>
            <person name="Bell-Sakyi L."/>
            <person name="Cui X.M."/>
            <person name="Yuan T.T."/>
            <person name="Jiang B.G."/>
            <person name="Yang W.F."/>
            <person name="Lam T.T."/>
            <person name="Chang Q.C."/>
            <person name="Ding S.J."/>
            <person name="Wang X.J."/>
            <person name="Zhu J.G."/>
            <person name="Ruan X.D."/>
            <person name="Zhao L."/>
            <person name="Wei J.T."/>
            <person name="Ye R.Z."/>
            <person name="Que T.C."/>
            <person name="Du C.H."/>
            <person name="Zhou Y.H."/>
            <person name="Cheng J.X."/>
            <person name="Dai P.F."/>
            <person name="Guo W.B."/>
            <person name="Han X.H."/>
            <person name="Huang E.J."/>
            <person name="Li L.F."/>
            <person name="Wei W."/>
            <person name="Gao Y.C."/>
            <person name="Liu J.Z."/>
            <person name="Shao H.Z."/>
            <person name="Wang X."/>
            <person name="Wang C.C."/>
            <person name="Yang T.C."/>
            <person name="Huo Q.B."/>
            <person name="Li W."/>
            <person name="Chen H.Y."/>
            <person name="Chen S.E."/>
            <person name="Zhou L.G."/>
            <person name="Ni X.B."/>
            <person name="Tian J.H."/>
            <person name="Sheng Y."/>
            <person name="Liu T."/>
            <person name="Pan Y.S."/>
            <person name="Xia L.Y."/>
            <person name="Li J."/>
            <person name="Zhao F."/>
            <person name="Cao W.C."/>
        </authorList>
    </citation>
    <scope>NUCLEOTIDE SEQUENCE</scope>
    <source>
        <strain evidence="2">Rsan-2018</strain>
    </source>
</reference>
<accession>A0A9D4T0X6</accession>
<sequence length="177" mass="19095">MSTLALVEWGGWRRGGLLRDNLPSTTFRALTTRYHERPQVCIVGRFGNPARNGGVATGPDAVLGLHIVSIHAVQFIWVAQTEDRLEDWPPGVVELGFSLPFLPLDVGLQNFEEACTRSYARAVRRPAVSDQSELIMDEEEAEQAAAPAAIFMNGNDQGAAKDDSVSGCPSSAMDLAG</sequence>
<evidence type="ECO:0000313" key="2">
    <source>
        <dbReference type="EMBL" id="KAH7963809.1"/>
    </source>
</evidence>
<evidence type="ECO:0000256" key="1">
    <source>
        <dbReference type="SAM" id="MobiDB-lite"/>
    </source>
</evidence>
<dbReference type="Proteomes" id="UP000821837">
    <property type="component" value="Chromosome 3"/>
</dbReference>
<dbReference type="VEuPathDB" id="VectorBase:RSAN_037927"/>
<comment type="caution">
    <text evidence="2">The sequence shown here is derived from an EMBL/GenBank/DDBJ whole genome shotgun (WGS) entry which is preliminary data.</text>
</comment>
<reference evidence="2" key="2">
    <citation type="submission" date="2021-09" db="EMBL/GenBank/DDBJ databases">
        <authorList>
            <person name="Jia N."/>
            <person name="Wang J."/>
            <person name="Shi W."/>
            <person name="Du L."/>
            <person name="Sun Y."/>
            <person name="Zhan W."/>
            <person name="Jiang J."/>
            <person name="Wang Q."/>
            <person name="Zhang B."/>
            <person name="Ji P."/>
            <person name="Sakyi L.B."/>
            <person name="Cui X."/>
            <person name="Yuan T."/>
            <person name="Jiang B."/>
            <person name="Yang W."/>
            <person name="Lam T.T.-Y."/>
            <person name="Chang Q."/>
            <person name="Ding S."/>
            <person name="Wang X."/>
            <person name="Zhu J."/>
            <person name="Ruan X."/>
            <person name="Zhao L."/>
            <person name="Wei J."/>
            <person name="Que T."/>
            <person name="Du C."/>
            <person name="Cheng J."/>
            <person name="Dai P."/>
            <person name="Han X."/>
            <person name="Huang E."/>
            <person name="Gao Y."/>
            <person name="Liu J."/>
            <person name="Shao H."/>
            <person name="Ye R."/>
            <person name="Li L."/>
            <person name="Wei W."/>
            <person name="Wang X."/>
            <person name="Wang C."/>
            <person name="Huo Q."/>
            <person name="Li W."/>
            <person name="Guo W."/>
            <person name="Chen H."/>
            <person name="Chen S."/>
            <person name="Zhou L."/>
            <person name="Zhou L."/>
            <person name="Ni X."/>
            <person name="Tian J."/>
            <person name="Zhou Y."/>
            <person name="Sheng Y."/>
            <person name="Liu T."/>
            <person name="Pan Y."/>
            <person name="Xia L."/>
            <person name="Li J."/>
            <person name="Zhao F."/>
            <person name="Cao W."/>
        </authorList>
    </citation>
    <scope>NUCLEOTIDE SEQUENCE</scope>
    <source>
        <strain evidence="2">Rsan-2018</strain>
        <tissue evidence="2">Larvae</tissue>
    </source>
</reference>
<proteinExistence type="predicted"/>
<name>A0A9D4T0X6_RHISA</name>
<dbReference type="AlphaFoldDB" id="A0A9D4T0X6"/>
<keyword evidence="3" id="KW-1185">Reference proteome</keyword>
<feature type="region of interest" description="Disordered" evidence="1">
    <location>
        <begin position="155"/>
        <end position="177"/>
    </location>
</feature>